<dbReference type="STRING" id="337451.A0A3S3MCD9"/>
<dbReference type="OrthoDB" id="1926238at2759"/>
<comment type="caution">
    <text evidence="2">The sequence shown here is derived from an EMBL/GenBank/DDBJ whole genome shotgun (WGS) entry which is preliminary data.</text>
</comment>
<accession>A0A3S3MCD9</accession>
<keyword evidence="3" id="KW-1185">Reference proteome</keyword>
<feature type="region of interest" description="Disordered" evidence="1">
    <location>
        <begin position="755"/>
        <end position="813"/>
    </location>
</feature>
<feature type="region of interest" description="Disordered" evidence="1">
    <location>
        <begin position="979"/>
        <end position="1014"/>
    </location>
</feature>
<dbReference type="Proteomes" id="UP000283530">
    <property type="component" value="Unassembled WGS sequence"/>
</dbReference>
<feature type="region of interest" description="Disordered" evidence="1">
    <location>
        <begin position="1052"/>
        <end position="1148"/>
    </location>
</feature>
<feature type="compositionally biased region" description="Polar residues" evidence="1">
    <location>
        <begin position="782"/>
        <end position="813"/>
    </location>
</feature>
<dbReference type="PANTHER" id="PTHR31267:SF2">
    <property type="entry name" value="EXPRESSED PROTEIN"/>
    <property type="match status" value="1"/>
</dbReference>
<gene>
    <name evidence="2" type="ORF">CKAN_00569500</name>
</gene>
<organism evidence="2 3">
    <name type="scientific">Cinnamomum micranthum f. kanehirae</name>
    <dbReference type="NCBI Taxonomy" id="337451"/>
    <lineage>
        <taxon>Eukaryota</taxon>
        <taxon>Viridiplantae</taxon>
        <taxon>Streptophyta</taxon>
        <taxon>Embryophyta</taxon>
        <taxon>Tracheophyta</taxon>
        <taxon>Spermatophyta</taxon>
        <taxon>Magnoliopsida</taxon>
        <taxon>Magnoliidae</taxon>
        <taxon>Laurales</taxon>
        <taxon>Lauraceae</taxon>
        <taxon>Cinnamomum</taxon>
    </lineage>
</organism>
<feature type="compositionally biased region" description="Polar residues" evidence="1">
    <location>
        <begin position="1338"/>
        <end position="1348"/>
    </location>
</feature>
<feature type="region of interest" description="Disordered" evidence="1">
    <location>
        <begin position="835"/>
        <end position="867"/>
    </location>
</feature>
<dbReference type="EMBL" id="QPKB01000002">
    <property type="protein sequence ID" value="RWR77216.1"/>
    <property type="molecule type" value="Genomic_DNA"/>
</dbReference>
<feature type="compositionally biased region" description="Polar residues" evidence="1">
    <location>
        <begin position="1108"/>
        <end position="1122"/>
    </location>
</feature>
<reference evidence="2 3" key="1">
    <citation type="journal article" date="2019" name="Nat. Plants">
        <title>Stout camphor tree genome fills gaps in understanding of flowering plant genome evolution.</title>
        <authorList>
            <person name="Chaw S.M."/>
            <person name="Liu Y.C."/>
            <person name="Wu Y.W."/>
            <person name="Wang H.Y."/>
            <person name="Lin C.I."/>
            <person name="Wu C.S."/>
            <person name="Ke H.M."/>
            <person name="Chang L.Y."/>
            <person name="Hsu C.Y."/>
            <person name="Yang H.T."/>
            <person name="Sudianto E."/>
            <person name="Hsu M.H."/>
            <person name="Wu K.P."/>
            <person name="Wang L.N."/>
            <person name="Leebens-Mack J.H."/>
            <person name="Tsai I.J."/>
        </authorList>
    </citation>
    <scope>NUCLEOTIDE SEQUENCE [LARGE SCALE GENOMIC DNA]</scope>
    <source>
        <strain evidence="3">cv. Chaw 1501</strain>
        <tissue evidence="2">Young leaves</tissue>
    </source>
</reference>
<evidence type="ECO:0000313" key="3">
    <source>
        <dbReference type="Proteomes" id="UP000283530"/>
    </source>
</evidence>
<feature type="region of interest" description="Disordered" evidence="1">
    <location>
        <begin position="1250"/>
        <end position="1269"/>
    </location>
</feature>
<feature type="region of interest" description="Disordered" evidence="1">
    <location>
        <begin position="1288"/>
        <end position="1433"/>
    </location>
</feature>
<feature type="compositionally biased region" description="Polar residues" evidence="1">
    <location>
        <begin position="755"/>
        <end position="764"/>
    </location>
</feature>
<feature type="region of interest" description="Disordered" evidence="1">
    <location>
        <begin position="1188"/>
        <end position="1208"/>
    </location>
</feature>
<feature type="compositionally biased region" description="Polar residues" evidence="1">
    <location>
        <begin position="1057"/>
        <end position="1069"/>
    </location>
</feature>
<feature type="compositionally biased region" description="Polar residues" evidence="1">
    <location>
        <begin position="1399"/>
        <end position="1422"/>
    </location>
</feature>
<dbReference type="PANTHER" id="PTHR31267">
    <property type="entry name" value="DENTIN SIALOPHOSPHOPROTEIN-LIKE PROTEIN"/>
    <property type="match status" value="1"/>
</dbReference>
<feature type="region of interest" description="Disordered" evidence="1">
    <location>
        <begin position="939"/>
        <end position="959"/>
    </location>
</feature>
<feature type="compositionally biased region" description="Basic and acidic residues" evidence="1">
    <location>
        <begin position="765"/>
        <end position="781"/>
    </location>
</feature>
<name>A0A3S3MCD9_9MAGN</name>
<feature type="compositionally biased region" description="Polar residues" evidence="1">
    <location>
        <begin position="1306"/>
        <end position="1319"/>
    </location>
</feature>
<evidence type="ECO:0000256" key="1">
    <source>
        <dbReference type="SAM" id="MobiDB-lite"/>
    </source>
</evidence>
<proteinExistence type="predicted"/>
<protein>
    <submittedName>
        <fullName evidence="2">Uncharacterized protein</fullName>
    </submittedName>
</protein>
<feature type="compositionally biased region" description="Low complexity" evidence="1">
    <location>
        <begin position="1253"/>
        <end position="1269"/>
    </location>
</feature>
<evidence type="ECO:0000313" key="2">
    <source>
        <dbReference type="EMBL" id="RWR77216.1"/>
    </source>
</evidence>
<sequence>MDFGPYPLITCGVRIWTVEIEIGNFLSTLAACMCMESGALLEYEMVSQSSNLQLVFRTGTWSSWKLLTGYYSIQRSNARILFKVCILLIFLSIALDSERRNGWPSSQIILCSNQAQVNLRPKFVENQPRNQQQFRLNGILRGPLEFIREATDPERNNLTPRNVVILESQQGNALEKNSGSTRISGRFETVPVNFDFFGGLQQAMRNQQPGRPQPWLNQQPGVADMQLRQQQLLYRQMQELQRQQHLQQLDQEARQQNSISSLSAIAKQTSSDQLPSLVNGVPIHDASNYMWQGQPIGGDSRIPSSSQMLIAGNANWMHRNGSPAMQGYQNGIMFPQEQNQLFRSMGFVPQQLDQSLYGAPVATSRDSLNQFPHFQGISNDGVDAMTKASGNQLEKPVAQSATFNAFQSDQSAEFPNQAGISDGVSVSRQGFQGKDLFGHAPVQSLHNGMLSENFQQVNPLSRNVNVQEFHDRQERVGWDGNLQEKTSVQIGSSQGLVSLDPTEAKILFNSDEGIWDNSFGRIGGMNAGGYAPGNQLEGTDYSNVFPSVQSGSWSALMQSAVAETSSSDTGLQDEWSGLSFQKTELSTENHATALNDSGKQPTAWVDNNLQTGSSLTSGPFPLFGDSNLGQVVMVSLSASHESLHQSPKETNKWINQNPQQKPPIDTTFQVQTPMHMNNTQEGAWGRQIHEQSRISSQNVDMELNSQNMQAAWARQQGMSLYNTGSQSGNKPNGWNINQSLSANEDSTLKILDNEQATQHAQSNESRGDTHMENDHDGRMRSSGDNMVSLSFPNSTGGFEQVRSGASSPQVQHSHQLDYGKHAIFDLSMYRDNENVGKHQHQSGQGLDVRESSLNTSDRGSGETYDKKHENYYQKEISDSFISGQAYSRQHTVGDGMRGNAQSVATDARPLFSGNQQSVGQVGRKSSGPRKFQYHPMGNLGVGLEPSDTTKHATHSHPLSQWSTRGFKSQEQGFLGQSKSVGHVSNSGMDIEKGQLPDLQRNPKGAEEVPSRSVHPGYESAVSASFDRAATFSAQNKRTIQTSQNMLELLHKVDQSREGNTVTDVGSSDHYQSEMPEATAPDRSAAHLHHNRSSGSQGFGLRLAPPSQRPSSSNHALPSQMSSPIADDLNSRHIDQEGNSGTVMPSMPFPRNQLQQQHISNASGQVADQALHLSFASQADMDAQSKLVSHFKQMRDSHDGSEQPQASFPGAAARSLPFNLAAGDACGPIPSALSYSSSAVHSQSINANSSYLRGSGPQSPVSQLPVSSGMSHGGFSSMLQNVWTNVTSQQRLPGGHSSKGPNLFQPMHTSNSLEAASWTSRKADSQGVSRGGNGPSDFGTGSLSSQQFTYGEEQPSKDSSLQQTPHERIKTAAETSGSFQEHVHPHQQDLGRGMPGREQSLISQTEHVSFRNTDSSNNENESFGHSLKSPGDPHQQYSLLHQVQAMKVADTDSSRKSVKRLKGADFGANAQESVAKTGQWFPFGPSSAIRDPVENKLGASSQHMQIPSSDSKMLCFSSEGKEDRNANASHLHVGDAPSNDVAMFGRNDLQNRSSPLGVAPAPSFRGNELSRINPQMAPSWFERYGTFKNGQILAMHDGVEGSRRDAKMAAQQFFFGKVSEGLQTHTTMEQANAGNAVQAGSIWQSRMDRVPAHEHLSSPHSLPPAVDSSLVLARTKKRKSAGLLPWHKEVTQGSQRLQSLSMAELDWAQATNRLVDKVEDETEMIEDGLSMPRPRRRLILATQLMQQLFRSLPAAILSADAFSEFESVAYCSSKLALGDACSLISCSGSDYCVQPNNSNMISGKAKASEKAGDQFFSKLVEDFIGKARKLENDLLRLDKRASSILDLRDECQDLEKVSVIIRFARFHGRGNADGVESSSSAELTAQKSYPQRYVTALPLPRTLPDGVPCLSL</sequence>